<evidence type="ECO:0000259" key="11">
    <source>
        <dbReference type="PROSITE" id="PS51456"/>
    </source>
</evidence>
<dbReference type="Gene3D" id="1.20.5.370">
    <property type="match status" value="3"/>
</dbReference>
<dbReference type="CDD" id="cd01377">
    <property type="entry name" value="MYSc_class_II"/>
    <property type="match status" value="1"/>
</dbReference>
<dbReference type="SUPFAM" id="SSF90257">
    <property type="entry name" value="Myosin rod fragments"/>
    <property type="match status" value="7"/>
</dbReference>
<dbReference type="Proteomes" id="UP000008144">
    <property type="component" value="Chromosome 3"/>
</dbReference>
<keyword evidence="6 8" id="KW-0505">Motor protein</keyword>
<feature type="region of interest" description="Actin-binding" evidence="8">
    <location>
        <begin position="650"/>
        <end position="672"/>
    </location>
</feature>
<dbReference type="PRINTS" id="PR00193">
    <property type="entry name" value="MYOSINHEAVY"/>
</dbReference>
<dbReference type="Pfam" id="PF02736">
    <property type="entry name" value="Myosin_N"/>
    <property type="match status" value="1"/>
</dbReference>
<dbReference type="STRING" id="7719.ENSCINP00000019271"/>
<keyword evidence="2 8" id="KW-0547">Nucleotide-binding</keyword>
<evidence type="ECO:0000256" key="5">
    <source>
        <dbReference type="ARBA" id="ARBA00023123"/>
    </source>
</evidence>
<feature type="domain" description="Myosin N-terminal SH3-like" evidence="12">
    <location>
        <begin position="35"/>
        <end position="84"/>
    </location>
</feature>
<keyword evidence="3 8" id="KW-0067">ATP-binding</keyword>
<evidence type="ECO:0008006" key="15">
    <source>
        <dbReference type="Google" id="ProtNLM"/>
    </source>
</evidence>
<evidence type="ECO:0000259" key="12">
    <source>
        <dbReference type="PROSITE" id="PS51844"/>
    </source>
</evidence>
<dbReference type="PANTHER" id="PTHR45615:SF50">
    <property type="entry name" value="MYOSIN-16"/>
    <property type="match status" value="1"/>
</dbReference>
<evidence type="ECO:0000256" key="2">
    <source>
        <dbReference type="ARBA" id="ARBA00022741"/>
    </source>
</evidence>
<accession>F7AY44</accession>
<dbReference type="InterPro" id="IPR014751">
    <property type="entry name" value="XRCC4-like_C"/>
</dbReference>
<evidence type="ECO:0000256" key="7">
    <source>
        <dbReference type="ARBA" id="ARBA00023203"/>
    </source>
</evidence>
<feature type="domain" description="Myosin motor" evidence="11">
    <location>
        <begin position="88"/>
        <end position="771"/>
    </location>
</feature>
<dbReference type="Pfam" id="PF00063">
    <property type="entry name" value="Myosin_head"/>
    <property type="match status" value="1"/>
</dbReference>
<feature type="coiled-coil region" evidence="9">
    <location>
        <begin position="835"/>
        <end position="1149"/>
    </location>
</feature>
<proteinExistence type="inferred from homology"/>
<dbReference type="Ensembl" id="ENSCINT00000019271.3">
    <property type="protein sequence ID" value="ENSCINP00000019271.3"/>
    <property type="gene ID" value="ENSCING00000009459.3"/>
</dbReference>
<keyword evidence="14" id="KW-1185">Reference proteome</keyword>
<dbReference type="InterPro" id="IPR008989">
    <property type="entry name" value="Myosin_S1_N"/>
</dbReference>
<dbReference type="GO" id="GO:0016460">
    <property type="term" value="C:myosin II complex"/>
    <property type="evidence" value="ECO:0000318"/>
    <property type="project" value="GO_Central"/>
</dbReference>
<evidence type="ECO:0000256" key="1">
    <source>
        <dbReference type="ARBA" id="ARBA00008314"/>
    </source>
</evidence>
<keyword evidence="5 8" id="KW-0518">Myosin</keyword>
<dbReference type="Gene3D" id="1.20.5.4820">
    <property type="match status" value="1"/>
</dbReference>
<dbReference type="InterPro" id="IPR001609">
    <property type="entry name" value="Myosin_head_motor_dom-like"/>
</dbReference>
<dbReference type="OMA" id="NMEQCQN"/>
<dbReference type="Gene3D" id="1.20.120.720">
    <property type="entry name" value="Myosin VI head, motor domain, U50 subdomain"/>
    <property type="match status" value="1"/>
</dbReference>
<feature type="region of interest" description="Disordered" evidence="10">
    <location>
        <begin position="1275"/>
        <end position="1294"/>
    </location>
</feature>
<evidence type="ECO:0000313" key="14">
    <source>
        <dbReference type="Proteomes" id="UP000008144"/>
    </source>
</evidence>
<sequence>MFVSLIGECGPGDDPMPFLEPTEKEKLSYAAQNYDGKKSVWVPHKKEGFVKGDLVDSSGEKCTVKTVKNETVSLKKDDIQQMNPPKFEQTADMANMTFLNEASVLHNLRSRYASLRIYTYSGLFCVCVNPYKWLPVYGVKVVHMYRGKKRSEMPPHLFSVADNAYHDMLMDRENQSILITGESGAGKTENTKKVIQYFANIAASGVQKPGEEKKANLEDQIVQTNPVLEAWGNAKTIRNNNSSRFGKFIRIHFGTSGKLSGGDIESYLLEKSRVIFQLPAERGYHIFYQIMASGRKDMLESLCVSNNPRDYHWVSQGVISVDNMNDFEEFNFTDEAFEVLGFTEEERFNCYRLTCGCMVFGSMVYKQKPRDEQAEVDTVEVADKVAHLFGISSPDLCKAITRPRVKVGTEYVQKGQNVDQCFNSTGALAKATYDKLFKWIVFRLNITLDTKLPRNYFVGVLDIAGFEIFEFNTFEQLCINFTNEKLQQFFNHHMFVLEQEEYKKEGIEWTFIDFGMDLQACIELLEKPMGVFSILEEESIVPKATDETFKNKLYEKHEKKSEAFIKPKVTKKGNAHFSVKHYAGVVDYNVDGWLNKNKDPLNDSVVQLFQKSTNKLMSAIFPETKEEPAGKKKKKGGSFQTVSALYREQLNKLMTNLRNTKPHFVRCLIPNEMKQCGIMDAALVLAQLKCNGVLEGIRICRKGFPNRLQYPEFKQRYQILAASKVANMVDSKKATETILLHIELDTALYKIGHTKIFFKAGVLADLEDQRDDILAIIMTKMQSKARGKLMRIEFKKMLERQRAAKAIQRNIRKFLQFRDWQWWKLYTKVKPLLNIVRVEDELKAKDEEIAELKDKYSHEEKLRKEYEEKCVSLLSEKNDLTLQLQAEQENLADAEERNEQLVKVKGDLEGQVGDLSERLDEEEANNVQLSASKKKLEKQCEDLGHDIEEAESNINHLEKDKQGLELKLRSLSADLEQRDDSIQRLNKEKKQLDQVNQQTLEDLQAMEDKANHLGKIKIKLEQQVEDIEDSLEQERKHKADLEKSKRKLENDLRSAQDTIMDLEKDKASLEDALRKRDFDINQLNGRIEDEQNLASQLNRKVKELQARVEETESELDMERQARSKVERNRSELVRELDQLSEQLEEAGGATQAQIELIKRRESDYLKLRRDYEEAVMQNDATVGQLKKKHQDVVNELVEQVENLSRVKNKIEKDRAQLHMELDDVTTQLEEVSKLKARSEANVRVMEEQVTDYKFKVEENIRIVNELTIIKNKLTSESMESSHQLEEAESKVSALSRAKSNMTSMLEDLKRQLEEESKSKQSLAHALQAARHDLDLLREQVEEEQEGKAELQRALSKANAEVANWRTKYETDAIQRMEELEEAKKKLAIRLQEAEEQTETALAKCASLDKTKIRLTNEVEDLTIDLERANATISALDKKQRNFDKEISTWMLKVEELQAELDGAMRENRNYQTEIYKIKVSYEESIEQLEIVKRENKNLSEEINDLTDQLTTGGKSLHELDKARKKAELECEELRSALEEAEGALELEESRVLRLQLELTQVKADIDRKLQEKEEEFDSTRKNHQRAIESMQASLDVEIKSRTDAVRAKKKLETQLNDAEMQLDHANRNLAEQIKLVRKLQVTIKEIQDQMDEDQRIHEELREQYSIQERRLTITISELEETKSALESNERARKHAEAELLDISDRINTLSAQNSALSSAKRKLETDNEQLRGDLEDALMEAKTADERAKKATSDAARMSEELRSEQQHILSIERVKKTLEVQVHEMSIKLDEAEAYALKGGRKALAQLQARLKDVQNELEAEQRRHAETLKNYRKMDRRLKELSFQQADEDQKNQVRMQELVEKLQLKLKQYKKMAEEAEEQANQNLAKYRKVVHELEEAEERAEISESALNKVRSKSRYMVSRRWHHLT</sequence>
<dbReference type="GO" id="GO:0030016">
    <property type="term" value="C:myofibril"/>
    <property type="evidence" value="ECO:0007669"/>
    <property type="project" value="UniProtKB-SubCell"/>
</dbReference>
<dbReference type="SUPFAM" id="SSF52540">
    <property type="entry name" value="P-loop containing nucleoside triphosphate hydrolases"/>
    <property type="match status" value="1"/>
</dbReference>
<dbReference type="Gene3D" id="1.10.10.820">
    <property type="match status" value="1"/>
</dbReference>
<dbReference type="GO" id="GO:0005524">
    <property type="term" value="F:ATP binding"/>
    <property type="evidence" value="ECO:0007669"/>
    <property type="project" value="UniProtKB-UniRule"/>
</dbReference>
<name>F7AY44_CIOIN</name>
<dbReference type="Pfam" id="PF01576">
    <property type="entry name" value="Myosin_tail_1"/>
    <property type="match status" value="1"/>
</dbReference>
<dbReference type="InterPro" id="IPR036961">
    <property type="entry name" value="Kinesin_motor_dom_sf"/>
</dbReference>
<dbReference type="Gene3D" id="1.20.5.340">
    <property type="match status" value="5"/>
</dbReference>
<dbReference type="Gene3D" id="1.20.58.530">
    <property type="match status" value="1"/>
</dbReference>
<evidence type="ECO:0000256" key="6">
    <source>
        <dbReference type="ARBA" id="ARBA00023175"/>
    </source>
</evidence>
<dbReference type="GeneTree" id="ENSGT00940000160705"/>
<dbReference type="EMBL" id="EAAA01001631">
    <property type="status" value="NOT_ANNOTATED_CDS"/>
    <property type="molecule type" value="Genomic_DNA"/>
</dbReference>
<reference evidence="14" key="1">
    <citation type="journal article" date="2002" name="Science">
        <title>The draft genome of Ciona intestinalis: insights into chordate and vertebrate origins.</title>
        <authorList>
            <person name="Dehal P."/>
            <person name="Satou Y."/>
            <person name="Campbell R.K."/>
            <person name="Chapman J."/>
            <person name="Degnan B."/>
            <person name="De Tomaso A."/>
            <person name="Davidson B."/>
            <person name="Di Gregorio A."/>
            <person name="Gelpke M."/>
            <person name="Goodstein D.M."/>
            <person name="Harafuji N."/>
            <person name="Hastings K.E."/>
            <person name="Ho I."/>
            <person name="Hotta K."/>
            <person name="Huang W."/>
            <person name="Kawashima T."/>
            <person name="Lemaire P."/>
            <person name="Martinez D."/>
            <person name="Meinertzhagen I.A."/>
            <person name="Necula S."/>
            <person name="Nonaka M."/>
            <person name="Putnam N."/>
            <person name="Rash S."/>
            <person name="Saiga H."/>
            <person name="Satake M."/>
            <person name="Terry A."/>
            <person name="Yamada L."/>
            <person name="Wang H.G."/>
            <person name="Awazu S."/>
            <person name="Azumi K."/>
            <person name="Boore J."/>
            <person name="Branno M."/>
            <person name="Chin-Bow S."/>
            <person name="DeSantis R."/>
            <person name="Doyle S."/>
            <person name="Francino P."/>
            <person name="Keys D.N."/>
            <person name="Haga S."/>
            <person name="Hayashi H."/>
            <person name="Hino K."/>
            <person name="Imai K.S."/>
            <person name="Inaba K."/>
            <person name="Kano S."/>
            <person name="Kobayashi K."/>
            <person name="Kobayashi M."/>
            <person name="Lee B.I."/>
            <person name="Makabe K.W."/>
            <person name="Manohar C."/>
            <person name="Matassi G."/>
            <person name="Medina M."/>
            <person name="Mochizuki Y."/>
            <person name="Mount S."/>
            <person name="Morishita T."/>
            <person name="Miura S."/>
            <person name="Nakayama A."/>
            <person name="Nishizaka S."/>
            <person name="Nomoto H."/>
            <person name="Ohta F."/>
            <person name="Oishi K."/>
            <person name="Rigoutsos I."/>
            <person name="Sano M."/>
            <person name="Sasaki A."/>
            <person name="Sasakura Y."/>
            <person name="Shoguchi E."/>
            <person name="Shin-i T."/>
            <person name="Spagnuolo A."/>
            <person name="Stainier D."/>
            <person name="Suzuki M.M."/>
            <person name="Tassy O."/>
            <person name="Takatori N."/>
            <person name="Tokuoka M."/>
            <person name="Yagi K."/>
            <person name="Yoshizaki F."/>
            <person name="Wada S."/>
            <person name="Zhang C."/>
            <person name="Hyatt P.D."/>
            <person name="Larimer F."/>
            <person name="Detter C."/>
            <person name="Doggett N."/>
            <person name="Glavina T."/>
            <person name="Hawkins T."/>
            <person name="Richardson P."/>
            <person name="Lucas S."/>
            <person name="Kohara Y."/>
            <person name="Levine M."/>
            <person name="Satoh N."/>
            <person name="Rokhsar D.S."/>
        </authorList>
    </citation>
    <scope>NUCLEOTIDE SEQUENCE [LARGE SCALE GENOMIC DNA]</scope>
</reference>
<keyword evidence="7 8" id="KW-0009">Actin-binding</keyword>
<dbReference type="InterPro" id="IPR004009">
    <property type="entry name" value="SH3_Myosin"/>
</dbReference>
<evidence type="ECO:0000256" key="10">
    <source>
        <dbReference type="SAM" id="MobiDB-lite"/>
    </source>
</evidence>
<dbReference type="GO" id="GO:0005737">
    <property type="term" value="C:cytoplasm"/>
    <property type="evidence" value="ECO:0000318"/>
    <property type="project" value="GO_Central"/>
</dbReference>
<evidence type="ECO:0000256" key="3">
    <source>
        <dbReference type="ARBA" id="ARBA00022840"/>
    </source>
</evidence>
<organism evidence="13 14">
    <name type="scientific">Ciona intestinalis</name>
    <name type="common">Transparent sea squirt</name>
    <name type="synonym">Ascidia intestinalis</name>
    <dbReference type="NCBI Taxonomy" id="7719"/>
    <lineage>
        <taxon>Eukaryota</taxon>
        <taxon>Metazoa</taxon>
        <taxon>Chordata</taxon>
        <taxon>Tunicata</taxon>
        <taxon>Ascidiacea</taxon>
        <taxon>Phlebobranchia</taxon>
        <taxon>Cionidae</taxon>
        <taxon>Ciona</taxon>
    </lineage>
</organism>
<dbReference type="InterPro" id="IPR002928">
    <property type="entry name" value="Myosin_tail"/>
</dbReference>
<dbReference type="SMART" id="SM00242">
    <property type="entry name" value="MYSc"/>
    <property type="match status" value="1"/>
</dbReference>
<dbReference type="Gene3D" id="3.40.850.10">
    <property type="entry name" value="Kinesin motor domain"/>
    <property type="match status" value="1"/>
</dbReference>
<dbReference type="InParanoid" id="F7AY44"/>
<dbReference type="GO" id="GO:0032982">
    <property type="term" value="C:myosin filament"/>
    <property type="evidence" value="ECO:0000318"/>
    <property type="project" value="GO_Central"/>
</dbReference>
<feature type="coiled-coil region" evidence="9">
    <location>
        <begin position="1798"/>
        <end position="1917"/>
    </location>
</feature>
<dbReference type="GO" id="GO:0051015">
    <property type="term" value="F:actin filament binding"/>
    <property type="evidence" value="ECO:0000318"/>
    <property type="project" value="GO_Central"/>
</dbReference>
<evidence type="ECO:0000256" key="8">
    <source>
        <dbReference type="PROSITE-ProRule" id="PRU00782"/>
    </source>
</evidence>
<protein>
    <recommendedName>
        <fullName evidence="15">Myosin motor domain-containing protein</fullName>
    </recommendedName>
</protein>
<evidence type="ECO:0000256" key="9">
    <source>
        <dbReference type="SAM" id="Coils"/>
    </source>
</evidence>
<reference evidence="13" key="4">
    <citation type="submission" date="2025-09" db="UniProtKB">
        <authorList>
            <consortium name="Ensembl"/>
        </authorList>
    </citation>
    <scope>IDENTIFICATION</scope>
</reference>
<dbReference type="HOGENOM" id="CLU_000192_8_0_1"/>
<dbReference type="PANTHER" id="PTHR45615">
    <property type="entry name" value="MYOSIN HEAVY CHAIN, NON-MUSCLE"/>
    <property type="match status" value="1"/>
</dbReference>
<dbReference type="FunCoup" id="F7AY44">
    <property type="interactions" value="4"/>
</dbReference>
<dbReference type="PROSITE" id="PS50096">
    <property type="entry name" value="IQ"/>
    <property type="match status" value="1"/>
</dbReference>
<evidence type="ECO:0000256" key="4">
    <source>
        <dbReference type="ARBA" id="ARBA00023054"/>
    </source>
</evidence>
<comment type="similarity">
    <text evidence="1 8">Belongs to the TRAFAC class myosin-kinesin ATPase superfamily. Myosin family.</text>
</comment>
<reference evidence="13" key="3">
    <citation type="submission" date="2025-08" db="UniProtKB">
        <authorList>
            <consortium name="Ensembl"/>
        </authorList>
    </citation>
    <scope>IDENTIFICATION</scope>
</reference>
<dbReference type="PROSITE" id="PS51844">
    <property type="entry name" value="SH3_LIKE"/>
    <property type="match status" value="1"/>
</dbReference>
<reference evidence="13" key="2">
    <citation type="journal article" date="2008" name="Genome Biol.">
        <title>Improved genome assembly and evidence-based global gene model set for the chordate Ciona intestinalis: new insight into intron and operon populations.</title>
        <authorList>
            <person name="Satou Y."/>
            <person name="Mineta K."/>
            <person name="Ogasawara M."/>
            <person name="Sasakura Y."/>
            <person name="Shoguchi E."/>
            <person name="Ueno K."/>
            <person name="Yamada L."/>
            <person name="Matsumoto J."/>
            <person name="Wasserscheid J."/>
            <person name="Dewar K."/>
            <person name="Wiley G.B."/>
            <person name="Macmil S.L."/>
            <person name="Roe B.A."/>
            <person name="Zeller R.W."/>
            <person name="Hastings K.E."/>
            <person name="Lemaire P."/>
            <person name="Lindquist E."/>
            <person name="Endo T."/>
            <person name="Hotta K."/>
            <person name="Inaba K."/>
        </authorList>
    </citation>
    <scope>NUCLEOTIDE SEQUENCE [LARGE SCALE GENOMIC DNA]</scope>
    <source>
        <strain evidence="13">wild type</strain>
    </source>
</reference>
<feature type="binding site" evidence="8">
    <location>
        <begin position="181"/>
        <end position="188"/>
    </location>
    <ligand>
        <name>ATP</name>
        <dbReference type="ChEBI" id="CHEBI:30616"/>
    </ligand>
</feature>
<dbReference type="Gene3D" id="2.30.30.360">
    <property type="entry name" value="Myosin S1 fragment, N-terminal"/>
    <property type="match status" value="1"/>
</dbReference>
<keyword evidence="4 9" id="KW-0175">Coiled coil</keyword>
<evidence type="ECO:0000313" key="13">
    <source>
        <dbReference type="Ensembl" id="ENSCINP00000019271.3"/>
    </source>
</evidence>
<dbReference type="PROSITE" id="PS51456">
    <property type="entry name" value="MYOSIN_MOTOR"/>
    <property type="match status" value="1"/>
</dbReference>
<dbReference type="InterPro" id="IPR027417">
    <property type="entry name" value="P-loop_NTPase"/>
</dbReference>
<dbReference type="GO" id="GO:0000146">
    <property type="term" value="F:microfilament motor activity"/>
    <property type="evidence" value="ECO:0000318"/>
    <property type="project" value="GO_Central"/>
</dbReference>